<dbReference type="EMBL" id="SSTD01017537">
    <property type="protein sequence ID" value="TYJ99847.1"/>
    <property type="molecule type" value="Genomic_DNA"/>
</dbReference>
<evidence type="ECO:0000313" key="2">
    <source>
        <dbReference type="EMBL" id="TYJ99847.1"/>
    </source>
</evidence>
<keyword evidence="1" id="KW-0175">Coiled coil</keyword>
<proteinExistence type="predicted"/>
<sequence>MHWITTDEGQATMGGVDTPTVRRSSSAFRRFSFSNLRINFKRFLLFQREFNIITGLSGHKEEYIQLVGNSRLLEKFFKNKECIYLKNGGSKRGREVVNDEDDFKKSKKQKSKTKMKKAIRNLQDRVAVVEGQLTSIKSDIDELKGMMSTILKHIELQRKSDEGDRKGFEGLVDHTVESEEMDNAKTEDVDISGTPNWLRMPKKDEISNGVKHIELRKKGDEDVHTVGTPPWLRFNIELENPIDVLEKKVDIGLEEPIDVVDDEVEIVVFVGHNQVMMLNSFWVKRTFFPKTEKQIPSALPSSAVPWSVYP</sequence>
<feature type="coiled-coil region" evidence="1">
    <location>
        <begin position="105"/>
        <end position="132"/>
    </location>
</feature>
<dbReference type="AlphaFoldDB" id="A0A5D3BL46"/>
<organism evidence="2 3">
    <name type="scientific">Cucumis melo var. makuwa</name>
    <name type="common">Oriental melon</name>
    <dbReference type="NCBI Taxonomy" id="1194695"/>
    <lineage>
        <taxon>Eukaryota</taxon>
        <taxon>Viridiplantae</taxon>
        <taxon>Streptophyta</taxon>
        <taxon>Embryophyta</taxon>
        <taxon>Tracheophyta</taxon>
        <taxon>Spermatophyta</taxon>
        <taxon>Magnoliopsida</taxon>
        <taxon>eudicotyledons</taxon>
        <taxon>Gunneridae</taxon>
        <taxon>Pentapetalae</taxon>
        <taxon>rosids</taxon>
        <taxon>fabids</taxon>
        <taxon>Cucurbitales</taxon>
        <taxon>Cucurbitaceae</taxon>
        <taxon>Benincaseae</taxon>
        <taxon>Cucumis</taxon>
    </lineage>
</organism>
<accession>A0A5D3BL46</accession>
<comment type="caution">
    <text evidence="2">The sequence shown here is derived from an EMBL/GenBank/DDBJ whole genome shotgun (WGS) entry which is preliminary data.</text>
</comment>
<evidence type="ECO:0000256" key="1">
    <source>
        <dbReference type="SAM" id="Coils"/>
    </source>
</evidence>
<gene>
    <name evidence="2" type="ORF">E5676_scaffold446G00590</name>
</gene>
<evidence type="ECO:0000313" key="3">
    <source>
        <dbReference type="Proteomes" id="UP000321947"/>
    </source>
</evidence>
<reference evidence="2 3" key="1">
    <citation type="submission" date="2019-08" db="EMBL/GenBank/DDBJ databases">
        <title>Draft genome sequences of two oriental melons (Cucumis melo L. var makuwa).</title>
        <authorList>
            <person name="Kwon S.-Y."/>
        </authorList>
    </citation>
    <scope>NUCLEOTIDE SEQUENCE [LARGE SCALE GENOMIC DNA]</scope>
    <source>
        <strain evidence="3">cv. Chang Bougi</strain>
        <tissue evidence="2">Leaf</tissue>
    </source>
</reference>
<protein>
    <submittedName>
        <fullName evidence="2">Ulp1-like peptidase</fullName>
    </submittedName>
</protein>
<name>A0A5D3BL46_CUCMM</name>
<dbReference type="Proteomes" id="UP000321947">
    <property type="component" value="Unassembled WGS sequence"/>
</dbReference>